<organism evidence="1 2">
    <name type="scientific">Ruminococcus flavefaciens</name>
    <dbReference type="NCBI Taxonomy" id="1265"/>
    <lineage>
        <taxon>Bacteria</taxon>
        <taxon>Bacillati</taxon>
        <taxon>Bacillota</taxon>
        <taxon>Clostridia</taxon>
        <taxon>Eubacteriales</taxon>
        <taxon>Oscillospiraceae</taxon>
        <taxon>Ruminococcus</taxon>
    </lineage>
</organism>
<sequence length="365" mass="43614">MTAFSAYFNGNTVYINGKKKYVLGEILEKILDKRYRELDKLYSECRRYEAILHYPEDMREADESEELFQGAISFYDKIEQMIANTPPYSSMDIQRDTLRTILNEHSWAFDEDEFDDIDTEEHYHFYVRIGSGDMEDSELLRDIYILNDQLKAFAAEMRTFIEDILRVKRTFEPFLEKIHSESRYLDNNETAQVLANFNDIPKNRLYPYERLESSGNMQLSYKVLRQRKAFELCQHYTFTTLGGYLYIELFKGLELHYLPKKCGYCGKYFLLTAGLFSDYCTRPVEGMDGRICRDMGHRKKYADKVKTNPYWNIYSKAYKQHYARYMKKKMSQAEFSEWADYALELRDKAENGEIDLEVYREKIRK</sequence>
<dbReference type="AlphaFoldDB" id="A0A1K1MWX3"/>
<proteinExistence type="predicted"/>
<dbReference type="Proteomes" id="UP000183461">
    <property type="component" value="Unassembled WGS sequence"/>
</dbReference>
<protein>
    <submittedName>
        <fullName evidence="1">Uncharacterized protein</fullName>
    </submittedName>
</protein>
<accession>A0A1K1MWX3</accession>
<evidence type="ECO:0000313" key="2">
    <source>
        <dbReference type="Proteomes" id="UP000183461"/>
    </source>
</evidence>
<dbReference type="Pfam" id="PF19553">
    <property type="entry name" value="DUF6076"/>
    <property type="match status" value="1"/>
</dbReference>
<dbReference type="InterPro" id="IPR045722">
    <property type="entry name" value="DUF6076"/>
</dbReference>
<gene>
    <name evidence="1" type="ORF">SAMN02910280_1471</name>
</gene>
<evidence type="ECO:0000313" key="1">
    <source>
        <dbReference type="EMBL" id="SFW27664.1"/>
    </source>
</evidence>
<dbReference type="RefSeq" id="WP_072299806.1">
    <property type="nucleotide sequence ID" value="NZ_FPIP01000003.1"/>
</dbReference>
<name>A0A1K1MWX3_RUMFL</name>
<reference evidence="1 2" key="1">
    <citation type="submission" date="2016-11" db="EMBL/GenBank/DDBJ databases">
        <authorList>
            <person name="Jaros S."/>
            <person name="Januszkiewicz K."/>
            <person name="Wedrychowicz H."/>
        </authorList>
    </citation>
    <scope>NUCLEOTIDE SEQUENCE [LARGE SCALE GENOMIC DNA]</scope>
    <source>
        <strain evidence="1 2">YL228</strain>
    </source>
</reference>
<dbReference type="EMBL" id="FPIP01000003">
    <property type="protein sequence ID" value="SFW27664.1"/>
    <property type="molecule type" value="Genomic_DNA"/>
</dbReference>